<dbReference type="PANTHER" id="PTHR24103">
    <property type="entry name" value="E3 UBIQUITIN-PROTEIN LIGASE TRIM"/>
    <property type="match status" value="1"/>
</dbReference>
<dbReference type="SUPFAM" id="SSF57845">
    <property type="entry name" value="B-box zinc-binding domain"/>
    <property type="match status" value="1"/>
</dbReference>
<dbReference type="GO" id="GO:0016567">
    <property type="term" value="P:protein ubiquitination"/>
    <property type="evidence" value="ECO:0007669"/>
    <property type="project" value="InterPro"/>
</dbReference>
<reference evidence="7" key="1">
    <citation type="submission" date="2025-08" db="UniProtKB">
        <authorList>
            <consortium name="Ensembl"/>
        </authorList>
    </citation>
    <scope>IDENTIFICATION</scope>
</reference>
<sequence>MASAEKDLSCPICYDIFKDPVVLSCSHSFCKVCLQRWWSESRRDSCPLCKEISPFRSPPCNLALKNLCEAFTLERKKKPPKAPGDLCSVHAEPLKLFCLDHQRPVCLVCRDSRAHQDHGVRPLGEAAQDRREDLLRSLRPLKRRLELLKQAKGRCDQTAEHVRVRFSRLHRLLEEEEDDARMAALREEEKRKGKKARERTEVLDRAIRLLSDTIRTTQEELRAADLSFLQNYTEASTRAQVSNSRPAGQIWPVKVSYLALKSQKNQHIMS</sequence>
<dbReference type="AlphaFoldDB" id="A0A3Q2QX30"/>
<dbReference type="STRING" id="8078.ENSFHEP00000032434"/>
<dbReference type="InterPro" id="IPR027370">
    <property type="entry name" value="Znf-RING_euk"/>
</dbReference>
<dbReference type="PROSITE" id="PS50089">
    <property type="entry name" value="ZF_RING_2"/>
    <property type="match status" value="1"/>
</dbReference>
<proteinExistence type="predicted"/>
<dbReference type="InterPro" id="IPR001841">
    <property type="entry name" value="Znf_RING"/>
</dbReference>
<dbReference type="Pfam" id="PF13445">
    <property type="entry name" value="zf-RING_UBOX"/>
    <property type="match status" value="1"/>
</dbReference>
<dbReference type="GeneTree" id="ENSGT00970000193381"/>
<feature type="domain" description="RING-type" evidence="5">
    <location>
        <begin position="10"/>
        <end position="50"/>
    </location>
</feature>
<dbReference type="InterPro" id="IPR000315">
    <property type="entry name" value="Znf_B-box"/>
</dbReference>
<dbReference type="Pfam" id="PF00643">
    <property type="entry name" value="zf-B_box"/>
    <property type="match status" value="1"/>
</dbReference>
<dbReference type="InterPro" id="IPR017907">
    <property type="entry name" value="Znf_RING_CS"/>
</dbReference>
<name>A0A3Q2QX30_FUNHE</name>
<keyword evidence="1" id="KW-0479">Metal-binding</keyword>
<dbReference type="GO" id="GO:0008270">
    <property type="term" value="F:zinc ion binding"/>
    <property type="evidence" value="ECO:0007669"/>
    <property type="project" value="UniProtKB-KW"/>
</dbReference>
<dbReference type="Proteomes" id="UP000265000">
    <property type="component" value="Unplaced"/>
</dbReference>
<dbReference type="Gene3D" id="3.30.160.60">
    <property type="entry name" value="Classic Zinc Finger"/>
    <property type="match status" value="1"/>
</dbReference>
<dbReference type="InterPro" id="IPR003613">
    <property type="entry name" value="Ubox_domain"/>
</dbReference>
<keyword evidence="8" id="KW-1185">Reference proteome</keyword>
<dbReference type="InterPro" id="IPR013083">
    <property type="entry name" value="Znf_RING/FYVE/PHD"/>
</dbReference>
<accession>A0A3Q2QX30</accession>
<feature type="domain" description="B box-type" evidence="6">
    <location>
        <begin position="82"/>
        <end position="123"/>
    </location>
</feature>
<dbReference type="SUPFAM" id="SSF57850">
    <property type="entry name" value="RING/U-box"/>
    <property type="match status" value="1"/>
</dbReference>
<dbReference type="GO" id="GO:0004842">
    <property type="term" value="F:ubiquitin-protein transferase activity"/>
    <property type="evidence" value="ECO:0007669"/>
    <property type="project" value="InterPro"/>
</dbReference>
<dbReference type="SMART" id="SM00504">
    <property type="entry name" value="Ubox"/>
    <property type="match status" value="1"/>
</dbReference>
<evidence type="ECO:0000256" key="1">
    <source>
        <dbReference type="ARBA" id="ARBA00022723"/>
    </source>
</evidence>
<evidence type="ECO:0000259" key="6">
    <source>
        <dbReference type="PROSITE" id="PS50119"/>
    </source>
</evidence>
<reference evidence="7" key="2">
    <citation type="submission" date="2025-09" db="UniProtKB">
        <authorList>
            <consortium name="Ensembl"/>
        </authorList>
    </citation>
    <scope>IDENTIFICATION</scope>
</reference>
<dbReference type="PROSITE" id="PS50119">
    <property type="entry name" value="ZF_BBOX"/>
    <property type="match status" value="1"/>
</dbReference>
<dbReference type="Ensembl" id="ENSFHET00000025864.1">
    <property type="protein sequence ID" value="ENSFHEP00000032434.1"/>
    <property type="gene ID" value="ENSFHEG00000018923.1"/>
</dbReference>
<organism evidence="7 8">
    <name type="scientific">Fundulus heteroclitus</name>
    <name type="common">Killifish</name>
    <name type="synonym">Mummichog</name>
    <dbReference type="NCBI Taxonomy" id="8078"/>
    <lineage>
        <taxon>Eukaryota</taxon>
        <taxon>Metazoa</taxon>
        <taxon>Chordata</taxon>
        <taxon>Craniata</taxon>
        <taxon>Vertebrata</taxon>
        <taxon>Euteleostomi</taxon>
        <taxon>Actinopterygii</taxon>
        <taxon>Neopterygii</taxon>
        <taxon>Teleostei</taxon>
        <taxon>Neoteleostei</taxon>
        <taxon>Acanthomorphata</taxon>
        <taxon>Ovalentaria</taxon>
        <taxon>Atherinomorphae</taxon>
        <taxon>Cyprinodontiformes</taxon>
        <taxon>Fundulidae</taxon>
        <taxon>Fundulus</taxon>
    </lineage>
</organism>
<evidence type="ECO:0000256" key="3">
    <source>
        <dbReference type="ARBA" id="ARBA00022833"/>
    </source>
</evidence>
<evidence type="ECO:0000313" key="7">
    <source>
        <dbReference type="Ensembl" id="ENSFHEP00000032434.1"/>
    </source>
</evidence>
<dbReference type="InterPro" id="IPR050143">
    <property type="entry name" value="TRIM/RBCC"/>
</dbReference>
<evidence type="ECO:0000256" key="4">
    <source>
        <dbReference type="PROSITE-ProRule" id="PRU00024"/>
    </source>
</evidence>
<dbReference type="PROSITE" id="PS00518">
    <property type="entry name" value="ZF_RING_1"/>
    <property type="match status" value="1"/>
</dbReference>
<keyword evidence="3" id="KW-0862">Zinc</keyword>
<dbReference type="SMART" id="SM00184">
    <property type="entry name" value="RING"/>
    <property type="match status" value="1"/>
</dbReference>
<evidence type="ECO:0000256" key="2">
    <source>
        <dbReference type="ARBA" id="ARBA00022771"/>
    </source>
</evidence>
<dbReference type="Gene3D" id="3.30.40.10">
    <property type="entry name" value="Zinc/RING finger domain, C3HC4 (zinc finger)"/>
    <property type="match status" value="1"/>
</dbReference>
<protein>
    <submittedName>
        <fullName evidence="7">Uncharacterized protein</fullName>
    </submittedName>
</protein>
<evidence type="ECO:0000259" key="5">
    <source>
        <dbReference type="PROSITE" id="PS50089"/>
    </source>
</evidence>
<dbReference type="SMART" id="SM00336">
    <property type="entry name" value="BBOX"/>
    <property type="match status" value="1"/>
</dbReference>
<keyword evidence="2 4" id="KW-0863">Zinc-finger</keyword>
<evidence type="ECO:0000313" key="8">
    <source>
        <dbReference type="Proteomes" id="UP000265000"/>
    </source>
</evidence>